<name>A0AAD1X9P8_EUPCR</name>
<evidence type="ECO:0000313" key="2">
    <source>
        <dbReference type="EMBL" id="CAI2362881.1"/>
    </source>
</evidence>
<gene>
    <name evidence="2" type="ORF">ECRASSUSDP1_LOCUS4211</name>
</gene>
<dbReference type="EMBL" id="CAMPGE010004040">
    <property type="protein sequence ID" value="CAI2362881.1"/>
    <property type="molecule type" value="Genomic_DNA"/>
</dbReference>
<sequence length="288" mass="33088">MGNCCDSRGDQAGVRLFCLGNDDPSVLKFDSSMSISEEDNQSPRREQRRRLGDPKIRHATLAESTRQNQDQEKSQIHEQMVKEERSIEKEHKDQIADRRMSASSEEQMAPDSIKPTTHKGLLAHLVEQTYLNDNDKCNFVIMQKNIHQKVEIDPTYHKLKGISEQAIYKALKSFDKKFKRENGTIKGRHLKTRQKRCKNENSGSNDMSKGNSHKNGSGVIHPALTNHINPNYSYNYHYSHDRGRDSSDEIMRDDSPTTYLRNIGMGDCEKGPNSFFQLSEHEKLQEHA</sequence>
<feature type="compositionally biased region" description="Polar residues" evidence="1">
    <location>
        <begin position="200"/>
        <end position="215"/>
    </location>
</feature>
<dbReference type="AlphaFoldDB" id="A0AAD1X9P8"/>
<proteinExistence type="predicted"/>
<feature type="region of interest" description="Disordered" evidence="1">
    <location>
        <begin position="28"/>
        <end position="94"/>
    </location>
</feature>
<organism evidence="2 3">
    <name type="scientific">Euplotes crassus</name>
    <dbReference type="NCBI Taxonomy" id="5936"/>
    <lineage>
        <taxon>Eukaryota</taxon>
        <taxon>Sar</taxon>
        <taxon>Alveolata</taxon>
        <taxon>Ciliophora</taxon>
        <taxon>Intramacronucleata</taxon>
        <taxon>Spirotrichea</taxon>
        <taxon>Hypotrichia</taxon>
        <taxon>Euplotida</taxon>
        <taxon>Euplotidae</taxon>
        <taxon>Moneuplotes</taxon>
    </lineage>
</organism>
<keyword evidence="3" id="KW-1185">Reference proteome</keyword>
<protein>
    <submittedName>
        <fullName evidence="2">Uncharacterized protein</fullName>
    </submittedName>
</protein>
<accession>A0AAD1X9P8</accession>
<reference evidence="2" key="1">
    <citation type="submission" date="2023-07" db="EMBL/GenBank/DDBJ databases">
        <authorList>
            <consortium name="AG Swart"/>
            <person name="Singh M."/>
            <person name="Singh A."/>
            <person name="Seah K."/>
            <person name="Emmerich C."/>
        </authorList>
    </citation>
    <scope>NUCLEOTIDE SEQUENCE</scope>
    <source>
        <strain evidence="2">DP1</strain>
    </source>
</reference>
<dbReference type="Proteomes" id="UP001295684">
    <property type="component" value="Unassembled WGS sequence"/>
</dbReference>
<feature type="compositionally biased region" description="Basic and acidic residues" evidence="1">
    <location>
        <begin position="69"/>
        <end position="94"/>
    </location>
</feature>
<comment type="caution">
    <text evidence="2">The sequence shown here is derived from an EMBL/GenBank/DDBJ whole genome shotgun (WGS) entry which is preliminary data.</text>
</comment>
<feature type="region of interest" description="Disordered" evidence="1">
    <location>
        <begin position="190"/>
        <end position="224"/>
    </location>
</feature>
<feature type="compositionally biased region" description="Basic and acidic residues" evidence="1">
    <location>
        <begin position="41"/>
        <end position="56"/>
    </location>
</feature>
<evidence type="ECO:0000313" key="3">
    <source>
        <dbReference type="Proteomes" id="UP001295684"/>
    </source>
</evidence>
<evidence type="ECO:0000256" key="1">
    <source>
        <dbReference type="SAM" id="MobiDB-lite"/>
    </source>
</evidence>